<dbReference type="EMBL" id="JAYMYQ010000002">
    <property type="protein sequence ID" value="KAK7350318.1"/>
    <property type="molecule type" value="Genomic_DNA"/>
</dbReference>
<name>A0AAN9MFD3_CANGL</name>
<protein>
    <submittedName>
        <fullName evidence="1">Uncharacterized protein</fullName>
    </submittedName>
</protein>
<reference evidence="1 2" key="1">
    <citation type="submission" date="2024-01" db="EMBL/GenBank/DDBJ databases">
        <title>The genomes of 5 underutilized Papilionoideae crops provide insights into root nodulation and disease resistanc.</title>
        <authorList>
            <person name="Jiang F."/>
        </authorList>
    </citation>
    <scope>NUCLEOTIDE SEQUENCE [LARGE SCALE GENOMIC DNA]</scope>
    <source>
        <strain evidence="1">LVBAO_FW01</strain>
        <tissue evidence="1">Leaves</tissue>
    </source>
</reference>
<evidence type="ECO:0000313" key="2">
    <source>
        <dbReference type="Proteomes" id="UP001367508"/>
    </source>
</evidence>
<accession>A0AAN9MFD3</accession>
<evidence type="ECO:0000313" key="1">
    <source>
        <dbReference type="EMBL" id="KAK7350318.1"/>
    </source>
</evidence>
<dbReference type="AlphaFoldDB" id="A0AAN9MFD3"/>
<sequence length="224" mass="25221">MVHVPKESSSTAKGWRTPAYPLPIKVFQVRSQRAAVVIRSRQPFLSPHHKKLKEKIRLKNNSRPYGHHAVLNKIAIVCMLGPVEPLMLIKGNKAVLDLTQMEGFAGAIKFESVGKLIVRIVGPTHAREKPKVSTLISSQELEIFCAKSIKITAYIGVEFTPKGARNGEVETNIRWWYVSSIQLKNRAQIAKEFTPPHTIYVVAHTNTAKLRHAWGHNSRIQIKV</sequence>
<proteinExistence type="predicted"/>
<organism evidence="1 2">
    <name type="scientific">Canavalia gladiata</name>
    <name type="common">Sword bean</name>
    <name type="synonym">Dolichos gladiatus</name>
    <dbReference type="NCBI Taxonomy" id="3824"/>
    <lineage>
        <taxon>Eukaryota</taxon>
        <taxon>Viridiplantae</taxon>
        <taxon>Streptophyta</taxon>
        <taxon>Embryophyta</taxon>
        <taxon>Tracheophyta</taxon>
        <taxon>Spermatophyta</taxon>
        <taxon>Magnoliopsida</taxon>
        <taxon>eudicotyledons</taxon>
        <taxon>Gunneridae</taxon>
        <taxon>Pentapetalae</taxon>
        <taxon>rosids</taxon>
        <taxon>fabids</taxon>
        <taxon>Fabales</taxon>
        <taxon>Fabaceae</taxon>
        <taxon>Papilionoideae</taxon>
        <taxon>50 kb inversion clade</taxon>
        <taxon>NPAAA clade</taxon>
        <taxon>indigoferoid/millettioid clade</taxon>
        <taxon>Phaseoleae</taxon>
        <taxon>Canavalia</taxon>
    </lineage>
</organism>
<keyword evidence="2" id="KW-1185">Reference proteome</keyword>
<dbReference type="Proteomes" id="UP001367508">
    <property type="component" value="Unassembled WGS sequence"/>
</dbReference>
<gene>
    <name evidence="1" type="ORF">VNO77_08791</name>
</gene>
<comment type="caution">
    <text evidence="1">The sequence shown here is derived from an EMBL/GenBank/DDBJ whole genome shotgun (WGS) entry which is preliminary data.</text>
</comment>